<dbReference type="EMBL" id="CASHTH010001184">
    <property type="protein sequence ID" value="CAI8012439.1"/>
    <property type="molecule type" value="Genomic_DNA"/>
</dbReference>
<evidence type="ECO:0000256" key="3">
    <source>
        <dbReference type="ARBA" id="ARBA00022842"/>
    </source>
</evidence>
<dbReference type="AlphaFoldDB" id="A0AA35RJT2"/>
<dbReference type="Proteomes" id="UP001174909">
    <property type="component" value="Unassembled WGS sequence"/>
</dbReference>
<keyword evidence="3" id="KW-0460">Magnesium</keyword>
<evidence type="ECO:0000256" key="4">
    <source>
        <dbReference type="ARBA" id="ARBA00023277"/>
    </source>
</evidence>
<accession>A0AA35RJT2</accession>
<dbReference type="SFLD" id="SFLDG01129">
    <property type="entry name" value="C1.5:_HAD__Beta-PGM__Phosphata"/>
    <property type="match status" value="1"/>
</dbReference>
<feature type="compositionally biased region" description="Basic residues" evidence="5">
    <location>
        <begin position="170"/>
        <end position="180"/>
    </location>
</feature>
<dbReference type="CDD" id="cd07505">
    <property type="entry name" value="HAD_BPGM-like"/>
    <property type="match status" value="1"/>
</dbReference>
<evidence type="ECO:0000256" key="1">
    <source>
        <dbReference type="ARBA" id="ARBA00001946"/>
    </source>
</evidence>
<dbReference type="InterPro" id="IPR006439">
    <property type="entry name" value="HAD-SF_hydro_IA"/>
</dbReference>
<dbReference type="InterPro" id="IPR041492">
    <property type="entry name" value="HAD_2"/>
</dbReference>
<sequence length="190" mass="21275">MKGYRAILFDMDGVLVDSEPLFLSAINKLLEQEAVDPVSVKENEEFLIGTTINETWRQLKLCRPLPLPASEYIQRYDDIVRQVMMEELAPQPGVRELIEVCNKRGLPKAVASSSLHMWVDLKLNAIGLTGAFDAVLGGDDVSRGKPEPDIYIKAAGRLGVPPERVYCHRGLPHRNSRRSSLRGSHNRSQN</sequence>
<dbReference type="SFLD" id="SFLDS00003">
    <property type="entry name" value="Haloacid_Dehalogenase"/>
    <property type="match status" value="1"/>
</dbReference>
<protein>
    <submittedName>
        <fullName evidence="6">Phosphorylated carbohydrates phosphatase TM_1254</fullName>
    </submittedName>
</protein>
<dbReference type="PANTHER" id="PTHR46193:SF18">
    <property type="entry name" value="HEXITOL PHOSPHATASE B"/>
    <property type="match status" value="1"/>
</dbReference>
<keyword evidence="4" id="KW-0119">Carbohydrate metabolism</keyword>
<dbReference type="PANTHER" id="PTHR46193">
    <property type="entry name" value="6-PHOSPHOGLUCONATE PHOSPHATASE"/>
    <property type="match status" value="1"/>
</dbReference>
<dbReference type="Gene3D" id="1.10.150.240">
    <property type="entry name" value="Putative phosphatase, domain 2"/>
    <property type="match status" value="1"/>
</dbReference>
<reference evidence="6" key="1">
    <citation type="submission" date="2023-03" db="EMBL/GenBank/DDBJ databases">
        <authorList>
            <person name="Steffen K."/>
            <person name="Cardenas P."/>
        </authorList>
    </citation>
    <scope>NUCLEOTIDE SEQUENCE</scope>
</reference>
<name>A0AA35RJT2_GEOBA</name>
<evidence type="ECO:0000256" key="5">
    <source>
        <dbReference type="SAM" id="MobiDB-lite"/>
    </source>
</evidence>
<feature type="region of interest" description="Disordered" evidence="5">
    <location>
        <begin position="169"/>
        <end position="190"/>
    </location>
</feature>
<dbReference type="InterPro" id="IPR023198">
    <property type="entry name" value="PGP-like_dom2"/>
</dbReference>
<organism evidence="6 7">
    <name type="scientific">Geodia barretti</name>
    <name type="common">Barrett's horny sponge</name>
    <dbReference type="NCBI Taxonomy" id="519541"/>
    <lineage>
        <taxon>Eukaryota</taxon>
        <taxon>Metazoa</taxon>
        <taxon>Porifera</taxon>
        <taxon>Demospongiae</taxon>
        <taxon>Heteroscleromorpha</taxon>
        <taxon>Tetractinellida</taxon>
        <taxon>Astrophorina</taxon>
        <taxon>Geodiidae</taxon>
        <taxon>Geodia</taxon>
    </lineage>
</organism>
<keyword evidence="2" id="KW-0479">Metal-binding</keyword>
<evidence type="ECO:0000313" key="6">
    <source>
        <dbReference type="EMBL" id="CAI8012439.1"/>
    </source>
</evidence>
<comment type="caution">
    <text evidence="6">The sequence shown here is derived from an EMBL/GenBank/DDBJ whole genome shotgun (WGS) entry which is preliminary data.</text>
</comment>
<evidence type="ECO:0000256" key="2">
    <source>
        <dbReference type="ARBA" id="ARBA00022723"/>
    </source>
</evidence>
<evidence type="ECO:0000313" key="7">
    <source>
        <dbReference type="Proteomes" id="UP001174909"/>
    </source>
</evidence>
<feature type="compositionally biased region" description="Polar residues" evidence="5">
    <location>
        <begin position="181"/>
        <end position="190"/>
    </location>
</feature>
<dbReference type="Gene3D" id="3.40.50.1000">
    <property type="entry name" value="HAD superfamily/HAD-like"/>
    <property type="match status" value="1"/>
</dbReference>
<dbReference type="InterPro" id="IPR023214">
    <property type="entry name" value="HAD_sf"/>
</dbReference>
<dbReference type="InterPro" id="IPR051600">
    <property type="entry name" value="Beta-PGM-like"/>
</dbReference>
<dbReference type="GO" id="GO:0046872">
    <property type="term" value="F:metal ion binding"/>
    <property type="evidence" value="ECO:0007669"/>
    <property type="project" value="UniProtKB-KW"/>
</dbReference>
<dbReference type="Pfam" id="PF13419">
    <property type="entry name" value="HAD_2"/>
    <property type="match status" value="1"/>
</dbReference>
<keyword evidence="7" id="KW-1185">Reference proteome</keyword>
<gene>
    <name evidence="6" type="ORF">GBAR_LOCUS7983</name>
</gene>
<comment type="cofactor">
    <cofactor evidence="1">
        <name>Mg(2+)</name>
        <dbReference type="ChEBI" id="CHEBI:18420"/>
    </cofactor>
</comment>
<dbReference type="SUPFAM" id="SSF56784">
    <property type="entry name" value="HAD-like"/>
    <property type="match status" value="1"/>
</dbReference>
<dbReference type="InterPro" id="IPR036412">
    <property type="entry name" value="HAD-like_sf"/>
</dbReference>
<proteinExistence type="predicted"/>
<dbReference type="GO" id="GO:0003824">
    <property type="term" value="F:catalytic activity"/>
    <property type="evidence" value="ECO:0007669"/>
    <property type="project" value="UniProtKB-ARBA"/>
</dbReference>
<dbReference type="PRINTS" id="PR00413">
    <property type="entry name" value="HADHALOGNASE"/>
</dbReference>